<keyword evidence="6" id="KW-0687">Ribonucleoprotein</keyword>
<accession>A0A6J2YJ46</accession>
<proteinExistence type="inferred from homology"/>
<dbReference type="GO" id="GO:0030686">
    <property type="term" value="C:90S preribosome"/>
    <property type="evidence" value="ECO:0007669"/>
    <property type="project" value="TreeGrafter"/>
</dbReference>
<comment type="subunit">
    <text evidence="6">Associates with 90S and pre-40S pre-ribosomal particles.</text>
</comment>
<keyword evidence="3 6" id="KW-0690">Ribosome biogenesis</keyword>
<organism evidence="8 9">
    <name type="scientific">Sitophilus oryzae</name>
    <name type="common">Rice weevil</name>
    <name type="synonym">Curculio oryzae</name>
    <dbReference type="NCBI Taxonomy" id="7048"/>
    <lineage>
        <taxon>Eukaryota</taxon>
        <taxon>Metazoa</taxon>
        <taxon>Ecdysozoa</taxon>
        <taxon>Arthropoda</taxon>
        <taxon>Hexapoda</taxon>
        <taxon>Insecta</taxon>
        <taxon>Pterygota</taxon>
        <taxon>Neoptera</taxon>
        <taxon>Endopterygota</taxon>
        <taxon>Coleoptera</taxon>
        <taxon>Polyphaga</taxon>
        <taxon>Cucujiformia</taxon>
        <taxon>Curculionidae</taxon>
        <taxon>Dryophthorinae</taxon>
        <taxon>Sitophilus</taxon>
    </lineage>
</organism>
<evidence type="ECO:0000256" key="2">
    <source>
        <dbReference type="ARBA" id="ARBA00009418"/>
    </source>
</evidence>
<comment type="subcellular location">
    <subcellularLocation>
        <location evidence="1 6">Nucleus</location>
        <location evidence="1 6">Nucleolus</location>
    </subcellularLocation>
</comment>
<dbReference type="PANTHER" id="PTHR21738">
    <property type="entry name" value="RIBOSOMAL RNA PROCESSING PROTEIN 36 HOMOLOG"/>
    <property type="match status" value="1"/>
</dbReference>
<evidence type="ECO:0000256" key="1">
    <source>
        <dbReference type="ARBA" id="ARBA00004604"/>
    </source>
</evidence>
<dbReference type="GO" id="GO:0000462">
    <property type="term" value="P:maturation of SSU-rRNA from tricistronic rRNA transcript (SSU-rRNA, 5.8S rRNA, LSU-rRNA)"/>
    <property type="evidence" value="ECO:0007669"/>
    <property type="project" value="TreeGrafter"/>
</dbReference>
<dbReference type="Proteomes" id="UP000504635">
    <property type="component" value="Unplaced"/>
</dbReference>
<dbReference type="KEGG" id="soy:115887986"/>
<evidence type="ECO:0000256" key="6">
    <source>
        <dbReference type="RuleBase" id="RU368027"/>
    </source>
</evidence>
<feature type="region of interest" description="Disordered" evidence="7">
    <location>
        <begin position="63"/>
        <end position="117"/>
    </location>
</feature>
<name>A0A6J2YJ46_SITOR</name>
<dbReference type="Pfam" id="PF06102">
    <property type="entry name" value="RRP36"/>
    <property type="match status" value="1"/>
</dbReference>
<evidence type="ECO:0000256" key="5">
    <source>
        <dbReference type="ARBA" id="ARBA00023242"/>
    </source>
</evidence>
<keyword evidence="8" id="KW-1185">Reference proteome</keyword>
<dbReference type="RefSeq" id="XP_030763422.1">
    <property type="nucleotide sequence ID" value="XM_030907562.1"/>
</dbReference>
<dbReference type="FunCoup" id="A0A6J2YJ46">
    <property type="interactions" value="1486"/>
</dbReference>
<dbReference type="OrthoDB" id="448446at2759"/>
<feature type="compositionally biased region" description="Basic and acidic residues" evidence="7">
    <location>
        <begin position="68"/>
        <end position="90"/>
    </location>
</feature>
<dbReference type="AlphaFoldDB" id="A0A6J2YJ46"/>
<sequence length="260" mass="31160">MSEDEETNNYSSSNEETDDNSDKELNDEDIERQKIRDNLSTLSFEELIKLKEKLGAKVYNETVYGSKPNKDKSQKEFKRSNKNRPREISSKIRPKRVGKLIGNNSSSVTPKSKKFVPRDPRFDTLCGEFDNKSFKQNYKFINDIRQKEKDQLDKEYRECTDPERKQTIKLLKQRIENQLRENEKIRKKKEKEENDKRELREKLKHGEKPVYKKKSVKRLESLVEKYEELKKNNKLQKHIEKRTKKMKLKDKKIMKKTVAI</sequence>
<keyword evidence="5 6" id="KW-0539">Nucleus</keyword>
<feature type="region of interest" description="Disordered" evidence="7">
    <location>
        <begin position="1"/>
        <end position="36"/>
    </location>
</feature>
<keyword evidence="4 6" id="KW-0698">rRNA processing</keyword>
<evidence type="ECO:0000256" key="4">
    <source>
        <dbReference type="ARBA" id="ARBA00022552"/>
    </source>
</evidence>
<feature type="region of interest" description="Disordered" evidence="7">
    <location>
        <begin position="182"/>
        <end position="210"/>
    </location>
</feature>
<gene>
    <name evidence="9" type="primary">LOC115887986</name>
</gene>
<evidence type="ECO:0000256" key="7">
    <source>
        <dbReference type="SAM" id="MobiDB-lite"/>
    </source>
</evidence>
<feature type="compositionally biased region" description="Acidic residues" evidence="7">
    <location>
        <begin position="15"/>
        <end position="30"/>
    </location>
</feature>
<evidence type="ECO:0000256" key="3">
    <source>
        <dbReference type="ARBA" id="ARBA00022517"/>
    </source>
</evidence>
<protein>
    <recommendedName>
        <fullName evidence="6">rRNA biogenesis protein RRP36</fullName>
    </recommendedName>
</protein>
<comment type="similarity">
    <text evidence="2 6">Belongs to the RRP36 family.</text>
</comment>
<dbReference type="InterPro" id="IPR009292">
    <property type="entry name" value="RRP36"/>
</dbReference>
<dbReference type="GO" id="GO:0005730">
    <property type="term" value="C:nucleolus"/>
    <property type="evidence" value="ECO:0007669"/>
    <property type="project" value="UniProtKB-SubCell"/>
</dbReference>
<evidence type="ECO:0000313" key="9">
    <source>
        <dbReference type="RefSeq" id="XP_030763422.1"/>
    </source>
</evidence>
<dbReference type="PANTHER" id="PTHR21738:SF0">
    <property type="entry name" value="RIBOSOMAL RNA PROCESSING PROTEIN 36 HOMOLOG"/>
    <property type="match status" value="1"/>
</dbReference>
<dbReference type="GeneID" id="115887986"/>
<reference evidence="9" key="1">
    <citation type="submission" date="2025-08" db="UniProtKB">
        <authorList>
            <consortium name="RefSeq"/>
        </authorList>
    </citation>
    <scope>IDENTIFICATION</scope>
    <source>
        <tissue evidence="9">Gonads</tissue>
    </source>
</reference>
<dbReference type="InParanoid" id="A0A6J2YJ46"/>
<evidence type="ECO:0000313" key="8">
    <source>
        <dbReference type="Proteomes" id="UP000504635"/>
    </source>
</evidence>
<comment type="function">
    <text evidence="6">Component of the 90S pre-ribosome involved in the maturation of rRNAs. Required for early cleavages of the pre-RNAs in the 40S ribosomal subunit maturation pathway.</text>
</comment>